<evidence type="ECO:0000256" key="1">
    <source>
        <dbReference type="SAM" id="Phobius"/>
    </source>
</evidence>
<organism evidence="2 3">
    <name type="scientific">Microbacterium flavum</name>
    <dbReference type="NCBI Taxonomy" id="415216"/>
    <lineage>
        <taxon>Bacteria</taxon>
        <taxon>Bacillati</taxon>
        <taxon>Actinomycetota</taxon>
        <taxon>Actinomycetes</taxon>
        <taxon>Micrococcales</taxon>
        <taxon>Microbacteriaceae</taxon>
        <taxon>Microbacterium</taxon>
    </lineage>
</organism>
<dbReference type="EMBL" id="JAFLHG010000003">
    <property type="protein sequence ID" value="MBT8797431.1"/>
    <property type="molecule type" value="Genomic_DNA"/>
</dbReference>
<keyword evidence="3" id="KW-1185">Reference proteome</keyword>
<feature type="transmembrane region" description="Helical" evidence="1">
    <location>
        <begin position="62"/>
        <end position="85"/>
    </location>
</feature>
<accession>A0ABS5XSM9</accession>
<gene>
    <name evidence="2" type="ORF">J0P97_05020</name>
</gene>
<reference evidence="2 3" key="1">
    <citation type="submission" date="2021-03" db="EMBL/GenBank/DDBJ databases">
        <title>Microbacterium pauli sp. nov., isolated from microfiltered milk.</title>
        <authorList>
            <person name="Bellassi P."/>
            <person name="Fontana A."/>
            <person name="Callegari M.L."/>
            <person name="Lorenzo M."/>
            <person name="Cappa F."/>
        </authorList>
    </citation>
    <scope>NUCLEOTIDE SEQUENCE [LARGE SCALE GENOMIC DNA]</scope>
    <source>
        <strain evidence="2 3">DSM 18909</strain>
    </source>
</reference>
<name>A0ABS5XSM9_9MICO</name>
<dbReference type="RefSeq" id="WP_215486668.1">
    <property type="nucleotide sequence ID" value="NZ_BAAAPJ010000003.1"/>
</dbReference>
<feature type="transmembrane region" description="Helical" evidence="1">
    <location>
        <begin position="92"/>
        <end position="115"/>
    </location>
</feature>
<keyword evidence="1" id="KW-0812">Transmembrane</keyword>
<keyword evidence="1" id="KW-0472">Membrane</keyword>
<keyword evidence="1" id="KW-1133">Transmembrane helix</keyword>
<sequence length="123" mass="12912">MTSESGATATPTPRPARPRALPTWVIVALSVFFGLFYAYAVWNAVAFLISQATGPLGLNGAGWAILLAAVLFPLVAFGVAFAIGWRRTWGELSLTLLAGLCIVAVFWLNVVAYSVTNGAALLG</sequence>
<dbReference type="Proteomes" id="UP000740605">
    <property type="component" value="Unassembled WGS sequence"/>
</dbReference>
<feature type="transmembrane region" description="Helical" evidence="1">
    <location>
        <begin position="21"/>
        <end position="42"/>
    </location>
</feature>
<protein>
    <submittedName>
        <fullName evidence="2">Bacitracin resistance protein</fullName>
    </submittedName>
</protein>
<proteinExistence type="predicted"/>
<evidence type="ECO:0000313" key="3">
    <source>
        <dbReference type="Proteomes" id="UP000740605"/>
    </source>
</evidence>
<evidence type="ECO:0000313" key="2">
    <source>
        <dbReference type="EMBL" id="MBT8797431.1"/>
    </source>
</evidence>
<comment type="caution">
    <text evidence="2">The sequence shown here is derived from an EMBL/GenBank/DDBJ whole genome shotgun (WGS) entry which is preliminary data.</text>
</comment>